<feature type="domain" description="N-acetyltransferase" evidence="1">
    <location>
        <begin position="28"/>
        <end position="193"/>
    </location>
</feature>
<dbReference type="Gene3D" id="3.40.630.30">
    <property type="match status" value="1"/>
</dbReference>
<reference evidence="2" key="1">
    <citation type="submission" date="2019-04" db="EMBL/GenBank/DDBJ databases">
        <title>Evolution of Biomass-Degrading Anaerobic Consortia Revealed by Metagenomics.</title>
        <authorList>
            <person name="Peng X."/>
        </authorList>
    </citation>
    <scope>NUCLEOTIDE SEQUENCE</scope>
    <source>
        <strain evidence="2">SIG254</strain>
    </source>
</reference>
<dbReference type="Proteomes" id="UP000768462">
    <property type="component" value="Unassembled WGS sequence"/>
</dbReference>
<dbReference type="InterPro" id="IPR016181">
    <property type="entry name" value="Acyl_CoA_acyltransferase"/>
</dbReference>
<dbReference type="PANTHER" id="PTHR43792">
    <property type="entry name" value="GNAT FAMILY, PUTATIVE (AFU_ORTHOLOGUE AFUA_3G00765)-RELATED-RELATED"/>
    <property type="match status" value="1"/>
</dbReference>
<evidence type="ECO:0000259" key="1">
    <source>
        <dbReference type="PROSITE" id="PS51186"/>
    </source>
</evidence>
<dbReference type="Pfam" id="PF13302">
    <property type="entry name" value="Acetyltransf_3"/>
    <property type="match status" value="1"/>
</dbReference>
<gene>
    <name evidence="2" type="ORF">E7215_06140</name>
</gene>
<name>A0A927W3B5_9CLOT</name>
<dbReference type="AlphaFoldDB" id="A0A927W3B5"/>
<evidence type="ECO:0000313" key="3">
    <source>
        <dbReference type="Proteomes" id="UP000768462"/>
    </source>
</evidence>
<organism evidence="2 3">
    <name type="scientific">Clostridium sulfidigenes</name>
    <dbReference type="NCBI Taxonomy" id="318464"/>
    <lineage>
        <taxon>Bacteria</taxon>
        <taxon>Bacillati</taxon>
        <taxon>Bacillota</taxon>
        <taxon>Clostridia</taxon>
        <taxon>Eubacteriales</taxon>
        <taxon>Clostridiaceae</taxon>
        <taxon>Clostridium</taxon>
    </lineage>
</organism>
<proteinExistence type="predicted"/>
<protein>
    <submittedName>
        <fullName evidence="2">GNAT family N-acetyltransferase</fullName>
    </submittedName>
</protein>
<accession>A0A927W3B5</accession>
<comment type="caution">
    <text evidence="2">The sequence shown here is derived from an EMBL/GenBank/DDBJ whole genome shotgun (WGS) entry which is preliminary data.</text>
</comment>
<evidence type="ECO:0000313" key="2">
    <source>
        <dbReference type="EMBL" id="MBE6059738.1"/>
    </source>
</evidence>
<dbReference type="SUPFAM" id="SSF55729">
    <property type="entry name" value="Acyl-CoA N-acyltransferases (Nat)"/>
    <property type="match status" value="1"/>
</dbReference>
<dbReference type="InterPro" id="IPR051531">
    <property type="entry name" value="N-acetyltransferase"/>
</dbReference>
<dbReference type="EMBL" id="SVCM01000071">
    <property type="protein sequence ID" value="MBE6059738.1"/>
    <property type="molecule type" value="Genomic_DNA"/>
</dbReference>
<dbReference type="PROSITE" id="PS51186">
    <property type="entry name" value="GNAT"/>
    <property type="match status" value="1"/>
</dbReference>
<sequence>MTSHNIMHEMKIDKSCFDVFPELESDRLIFREINPEDVEEIFKIYSDPEVAKYDWFTPINTKDDALYIINHYKNEFKNKEEITWGVARKNDNKIIGYCNLGSFDDASIRSEIGYGFNRDEWNKGYATEVIKGLVKFGFEVMNFNRIEATVTLGNEASVKALKKANFVQEGIFRERTIMKGEFVDDIVLAILKKDYRL</sequence>
<dbReference type="InterPro" id="IPR000182">
    <property type="entry name" value="GNAT_dom"/>
</dbReference>
<dbReference type="GO" id="GO:0016747">
    <property type="term" value="F:acyltransferase activity, transferring groups other than amino-acyl groups"/>
    <property type="evidence" value="ECO:0007669"/>
    <property type="project" value="InterPro"/>
</dbReference>